<dbReference type="RefSeq" id="WP_089837504.1">
    <property type="nucleotide sequence ID" value="NZ_FNBN01000010.1"/>
</dbReference>
<dbReference type="STRING" id="104663.SAMN04488121_110133"/>
<feature type="region of interest" description="Disordered" evidence="1">
    <location>
        <begin position="1"/>
        <end position="25"/>
    </location>
</feature>
<evidence type="ECO:0000256" key="1">
    <source>
        <dbReference type="SAM" id="MobiDB-lite"/>
    </source>
</evidence>
<dbReference type="AlphaFoldDB" id="A0A1G8B5B7"/>
<dbReference type="OrthoDB" id="9873557at2"/>
<dbReference type="EMBL" id="FNBN01000010">
    <property type="protein sequence ID" value="SDH28334.1"/>
    <property type="molecule type" value="Genomic_DNA"/>
</dbReference>
<feature type="region of interest" description="Disordered" evidence="1">
    <location>
        <begin position="50"/>
        <end position="71"/>
    </location>
</feature>
<proteinExistence type="predicted"/>
<organism evidence="2 3">
    <name type="scientific">Chitinophaga filiformis</name>
    <name type="common">Myxococcus filiformis</name>
    <name type="synonym">Flexibacter filiformis</name>
    <dbReference type="NCBI Taxonomy" id="104663"/>
    <lineage>
        <taxon>Bacteria</taxon>
        <taxon>Pseudomonadati</taxon>
        <taxon>Bacteroidota</taxon>
        <taxon>Chitinophagia</taxon>
        <taxon>Chitinophagales</taxon>
        <taxon>Chitinophagaceae</taxon>
        <taxon>Chitinophaga</taxon>
    </lineage>
</organism>
<dbReference type="Proteomes" id="UP000199045">
    <property type="component" value="Unassembled WGS sequence"/>
</dbReference>
<evidence type="ECO:0000313" key="2">
    <source>
        <dbReference type="EMBL" id="SDH28334.1"/>
    </source>
</evidence>
<name>A0A1G8B5B7_CHIFI</name>
<sequence length="71" mass="8175">MPSLIDNPVARKGKNRKGKSVEVPTAGTPILKTHFKVQVRFYKAGANCRHSRWPHNEYGGKRDRYEKLPEK</sequence>
<feature type="compositionally biased region" description="Basic and acidic residues" evidence="1">
    <location>
        <begin position="54"/>
        <end position="71"/>
    </location>
</feature>
<protein>
    <submittedName>
        <fullName evidence="2">Uncharacterized protein</fullName>
    </submittedName>
</protein>
<gene>
    <name evidence="2" type="ORF">SAMN04488121_110133</name>
</gene>
<reference evidence="2 3" key="1">
    <citation type="submission" date="2016-10" db="EMBL/GenBank/DDBJ databases">
        <authorList>
            <person name="de Groot N.N."/>
        </authorList>
    </citation>
    <scope>NUCLEOTIDE SEQUENCE [LARGE SCALE GENOMIC DNA]</scope>
    <source>
        <strain evidence="2 3">DSM 527</strain>
    </source>
</reference>
<accession>A0A1G8B5B7</accession>
<evidence type="ECO:0000313" key="3">
    <source>
        <dbReference type="Proteomes" id="UP000199045"/>
    </source>
</evidence>